<gene>
    <name evidence="1" type="ORF">ENS41_07380</name>
</gene>
<protein>
    <recommendedName>
        <fullName evidence="2">Fibronectin type-III domain-containing protein</fullName>
    </recommendedName>
</protein>
<dbReference type="SUPFAM" id="SSF49265">
    <property type="entry name" value="Fibronectin type III"/>
    <property type="match status" value="1"/>
</dbReference>
<dbReference type="CDD" id="cd00063">
    <property type="entry name" value="FN3"/>
    <property type="match status" value="1"/>
</dbReference>
<comment type="caution">
    <text evidence="1">The sequence shown here is derived from an EMBL/GenBank/DDBJ whole genome shotgun (WGS) entry which is preliminary data.</text>
</comment>
<evidence type="ECO:0000313" key="1">
    <source>
        <dbReference type="EMBL" id="HGK28758.1"/>
    </source>
</evidence>
<dbReference type="InterPro" id="IPR003961">
    <property type="entry name" value="FN3_dom"/>
</dbReference>
<dbReference type="Gene3D" id="2.60.40.10">
    <property type="entry name" value="Immunoglobulins"/>
    <property type="match status" value="1"/>
</dbReference>
<organism evidence="1">
    <name type="scientific">candidate division WOR-3 bacterium</name>
    <dbReference type="NCBI Taxonomy" id="2052148"/>
    <lineage>
        <taxon>Bacteria</taxon>
        <taxon>Bacteria division WOR-3</taxon>
    </lineage>
</organism>
<accession>A0A7C4GH90</accession>
<proteinExistence type="predicted"/>
<dbReference type="InterPro" id="IPR036116">
    <property type="entry name" value="FN3_sf"/>
</dbReference>
<sequence>MRKLLPFIGLAGAIALVVVFVRCPGLVGGVPLNIQLALDTDSTVKITWSAPLEGTPDKYVVSFKEVGATSFATIGEPTVTQFVHVPTGGATGTYKVAAVFGSETYEGLTMPSTEPKATAATSVSELNAAGNSGYGWTRASGQGGTYSMTQATNAASVDFYITNFAAGYSGTPYSIASPDLGPTDPGGVVPSGSWRVNAFTNPLTSEAGPLPTHSNLVYFNYTDITDPTVVGCYTEDGYYAMVKLSGINTGQGTVQAQSWIQLVKGLRLIKH</sequence>
<dbReference type="InterPro" id="IPR013783">
    <property type="entry name" value="Ig-like_fold"/>
</dbReference>
<dbReference type="EMBL" id="DSUT01000154">
    <property type="protein sequence ID" value="HGK28758.1"/>
    <property type="molecule type" value="Genomic_DNA"/>
</dbReference>
<reference evidence="1" key="1">
    <citation type="journal article" date="2020" name="mSystems">
        <title>Genome- and Community-Level Interaction Insights into Carbon Utilization and Element Cycling Functions of Hydrothermarchaeota in Hydrothermal Sediment.</title>
        <authorList>
            <person name="Zhou Z."/>
            <person name="Liu Y."/>
            <person name="Xu W."/>
            <person name="Pan J."/>
            <person name="Luo Z.H."/>
            <person name="Li M."/>
        </authorList>
    </citation>
    <scope>NUCLEOTIDE SEQUENCE [LARGE SCALE GENOMIC DNA]</scope>
    <source>
        <strain evidence="1">SpSt-488</strain>
    </source>
</reference>
<dbReference type="AlphaFoldDB" id="A0A7C4GH90"/>
<evidence type="ECO:0008006" key="2">
    <source>
        <dbReference type="Google" id="ProtNLM"/>
    </source>
</evidence>
<name>A0A7C4GH90_UNCW3</name>